<name>A0A8J2QDR5_9NEOP</name>
<protein>
    <submittedName>
        <fullName evidence="1">(African queen) hypothetical protein</fullName>
    </submittedName>
</protein>
<accession>A0A8J2QDR5</accession>
<sequence length="75" mass="8393">MGTQRSVPTPRRLSLRLDPARVDGAPIVKVRYDSEQNDRKSSGCAPRLRAAPRRLFPASPASYYTTLTKPFGKFD</sequence>
<comment type="caution">
    <text evidence="1">The sequence shown here is derived from an EMBL/GenBank/DDBJ whole genome shotgun (WGS) entry which is preliminary data.</text>
</comment>
<evidence type="ECO:0000313" key="2">
    <source>
        <dbReference type="Proteomes" id="UP000789524"/>
    </source>
</evidence>
<evidence type="ECO:0000313" key="1">
    <source>
        <dbReference type="EMBL" id="CAG9560471.1"/>
    </source>
</evidence>
<dbReference type="Proteomes" id="UP000789524">
    <property type="component" value="Unassembled WGS sequence"/>
</dbReference>
<gene>
    <name evidence="1" type="ORF">DCHRY22_LOCUS2136</name>
</gene>
<dbReference type="AlphaFoldDB" id="A0A8J2QDR5"/>
<keyword evidence="2" id="KW-1185">Reference proteome</keyword>
<reference evidence="1" key="1">
    <citation type="submission" date="2021-09" db="EMBL/GenBank/DDBJ databases">
        <authorList>
            <person name="Martin H S."/>
        </authorList>
    </citation>
    <scope>NUCLEOTIDE SEQUENCE</scope>
</reference>
<organism evidence="1 2">
    <name type="scientific">Danaus chrysippus</name>
    <name type="common">African queen</name>
    <dbReference type="NCBI Taxonomy" id="151541"/>
    <lineage>
        <taxon>Eukaryota</taxon>
        <taxon>Metazoa</taxon>
        <taxon>Ecdysozoa</taxon>
        <taxon>Arthropoda</taxon>
        <taxon>Hexapoda</taxon>
        <taxon>Insecta</taxon>
        <taxon>Pterygota</taxon>
        <taxon>Neoptera</taxon>
        <taxon>Endopterygota</taxon>
        <taxon>Lepidoptera</taxon>
        <taxon>Glossata</taxon>
        <taxon>Ditrysia</taxon>
        <taxon>Papilionoidea</taxon>
        <taxon>Nymphalidae</taxon>
        <taxon>Danainae</taxon>
        <taxon>Danaini</taxon>
        <taxon>Danaina</taxon>
        <taxon>Danaus</taxon>
        <taxon>Anosia</taxon>
    </lineage>
</organism>
<dbReference type="EMBL" id="CAKASE010000045">
    <property type="protein sequence ID" value="CAG9560471.1"/>
    <property type="molecule type" value="Genomic_DNA"/>
</dbReference>
<proteinExistence type="predicted"/>